<dbReference type="GO" id="GO:0002376">
    <property type="term" value="P:immune system process"/>
    <property type="evidence" value="ECO:0007669"/>
    <property type="project" value="UniProtKB-KW"/>
</dbReference>
<dbReference type="Pfam" id="PF07686">
    <property type="entry name" value="V-set"/>
    <property type="match status" value="1"/>
</dbReference>
<evidence type="ECO:0000256" key="4">
    <source>
        <dbReference type="ARBA" id="ARBA00022859"/>
    </source>
</evidence>
<protein>
    <submittedName>
        <fullName evidence="7">T cell receptor beta variable 17 (non-functional)</fullName>
    </submittedName>
</protein>
<dbReference type="Proteomes" id="UP000694416">
    <property type="component" value="Unplaced"/>
</dbReference>
<evidence type="ECO:0000256" key="5">
    <source>
        <dbReference type="ARBA" id="ARBA00023136"/>
    </source>
</evidence>
<evidence type="ECO:0000256" key="2">
    <source>
        <dbReference type="ARBA" id="ARBA00022475"/>
    </source>
</evidence>
<accession>A0A8C9LY61</accession>
<dbReference type="PANTHER" id="PTHR23268:SF93">
    <property type="entry name" value="NON-FUNCTIONAL T CELL RECEPTOR BETA VARIABLE 17-RELATED"/>
    <property type="match status" value="1"/>
</dbReference>
<reference evidence="7" key="1">
    <citation type="submission" date="2025-08" db="UniProtKB">
        <authorList>
            <consortium name="Ensembl"/>
        </authorList>
    </citation>
    <scope>IDENTIFICATION</scope>
</reference>
<keyword evidence="5" id="KW-0472">Membrane</keyword>
<dbReference type="Ensembl" id="ENSPTET00000048987.1">
    <property type="protein sequence ID" value="ENSPTEP00000036053.1"/>
    <property type="gene ID" value="ENSPTEG00000033950.1"/>
</dbReference>
<evidence type="ECO:0000256" key="1">
    <source>
        <dbReference type="ARBA" id="ARBA00004236"/>
    </source>
</evidence>
<dbReference type="InterPro" id="IPR013783">
    <property type="entry name" value="Ig-like_fold"/>
</dbReference>
<dbReference type="GO" id="GO:0005886">
    <property type="term" value="C:plasma membrane"/>
    <property type="evidence" value="ECO:0007669"/>
    <property type="project" value="UniProtKB-SubCell"/>
</dbReference>
<dbReference type="AlphaFoldDB" id="A0A8C9LY61"/>
<dbReference type="InterPro" id="IPR050413">
    <property type="entry name" value="TCR_beta_variable"/>
</dbReference>
<name>A0A8C9LY61_9PRIM</name>
<evidence type="ECO:0000313" key="7">
    <source>
        <dbReference type="Ensembl" id="ENSPTEP00000036053.1"/>
    </source>
</evidence>
<keyword evidence="3" id="KW-0732">Signal</keyword>
<evidence type="ECO:0000313" key="8">
    <source>
        <dbReference type="Proteomes" id="UP000694416"/>
    </source>
</evidence>
<dbReference type="Gene3D" id="2.60.40.10">
    <property type="entry name" value="Immunoglobulins"/>
    <property type="match status" value="1"/>
</dbReference>
<feature type="domain" description="Ig-like" evidence="6">
    <location>
        <begin position="2"/>
        <end position="92"/>
    </location>
</feature>
<evidence type="ECO:0000259" key="6">
    <source>
        <dbReference type="PROSITE" id="PS50835"/>
    </source>
</evidence>
<dbReference type="InterPro" id="IPR013106">
    <property type="entry name" value="Ig_V-set"/>
</dbReference>
<dbReference type="InterPro" id="IPR007110">
    <property type="entry name" value="Ig-like_dom"/>
</dbReference>
<keyword evidence="4" id="KW-0391">Immunity</keyword>
<keyword evidence="8" id="KW-1185">Reference proteome</keyword>
<sequence length="116" mass="13020">EPADSQTPGHKVTEMGQEVILRYDPSSGHIFVHWYRQNLRQEMKFLISSQYQNIEVDSGMPKERFTAERPNRTSSMLKIHPAEPRDSAVYLCSSGGTACLSQFPPVCKPSGCSPPH</sequence>
<dbReference type="InterPro" id="IPR036179">
    <property type="entry name" value="Ig-like_dom_sf"/>
</dbReference>
<dbReference type="SUPFAM" id="SSF48726">
    <property type="entry name" value="Immunoglobulin"/>
    <property type="match status" value="1"/>
</dbReference>
<comment type="subcellular location">
    <subcellularLocation>
        <location evidence="1">Cell membrane</location>
    </subcellularLocation>
</comment>
<reference evidence="7" key="2">
    <citation type="submission" date="2025-09" db="UniProtKB">
        <authorList>
            <consortium name="Ensembl"/>
        </authorList>
    </citation>
    <scope>IDENTIFICATION</scope>
</reference>
<organism evidence="7 8">
    <name type="scientific">Piliocolobus tephrosceles</name>
    <name type="common">Ugandan red Colobus</name>
    <dbReference type="NCBI Taxonomy" id="591936"/>
    <lineage>
        <taxon>Eukaryota</taxon>
        <taxon>Metazoa</taxon>
        <taxon>Chordata</taxon>
        <taxon>Craniata</taxon>
        <taxon>Vertebrata</taxon>
        <taxon>Euteleostomi</taxon>
        <taxon>Mammalia</taxon>
        <taxon>Eutheria</taxon>
        <taxon>Euarchontoglires</taxon>
        <taxon>Primates</taxon>
        <taxon>Haplorrhini</taxon>
        <taxon>Catarrhini</taxon>
        <taxon>Cercopithecidae</taxon>
        <taxon>Colobinae</taxon>
        <taxon>Piliocolobus</taxon>
    </lineage>
</organism>
<dbReference type="PROSITE" id="PS50835">
    <property type="entry name" value="IG_LIKE"/>
    <property type="match status" value="1"/>
</dbReference>
<keyword evidence="2" id="KW-1003">Cell membrane</keyword>
<proteinExistence type="predicted"/>
<dbReference type="PANTHER" id="PTHR23268">
    <property type="entry name" value="T-CELL RECEPTOR BETA CHAIN"/>
    <property type="match status" value="1"/>
</dbReference>
<evidence type="ECO:0000256" key="3">
    <source>
        <dbReference type="ARBA" id="ARBA00022729"/>
    </source>
</evidence>
<dbReference type="GO" id="GO:0007166">
    <property type="term" value="P:cell surface receptor signaling pathway"/>
    <property type="evidence" value="ECO:0007669"/>
    <property type="project" value="TreeGrafter"/>
</dbReference>